<evidence type="ECO:0000313" key="1">
    <source>
        <dbReference type="EMBL" id="CAG8699277.1"/>
    </source>
</evidence>
<accession>A0ACA9PA48</accession>
<comment type="caution">
    <text evidence="1">The sequence shown here is derived from an EMBL/GenBank/DDBJ whole genome shotgun (WGS) entry which is preliminary data.</text>
</comment>
<evidence type="ECO:0000313" key="2">
    <source>
        <dbReference type="Proteomes" id="UP000789525"/>
    </source>
</evidence>
<keyword evidence="2" id="KW-1185">Reference proteome</keyword>
<protein>
    <submittedName>
        <fullName evidence="1">5667_t:CDS:1</fullName>
    </submittedName>
</protein>
<organism evidence="1 2">
    <name type="scientific">Acaulospora colombiana</name>
    <dbReference type="NCBI Taxonomy" id="27376"/>
    <lineage>
        <taxon>Eukaryota</taxon>
        <taxon>Fungi</taxon>
        <taxon>Fungi incertae sedis</taxon>
        <taxon>Mucoromycota</taxon>
        <taxon>Glomeromycotina</taxon>
        <taxon>Glomeromycetes</taxon>
        <taxon>Diversisporales</taxon>
        <taxon>Acaulosporaceae</taxon>
        <taxon>Acaulospora</taxon>
    </lineage>
</organism>
<gene>
    <name evidence="1" type="ORF">ACOLOM_LOCUS10168</name>
</gene>
<sequence length="216" mass="23080">MSTTISNPAEVAKTRLQLQGELAKGGFKPVYAGPLDVVFKTWKNEGVQGVQRGLGAAYAYSVCRRPLHELASRLYRASYRSASQSLNLGLGKGTQDRLPFTTIAAGTCTGIVGVKARMQAYSPSLPVGTQRQYNSGFHALKTICAEEGLKGLFRGSRAAMFRTSLGTSVQMPTYFFTKRMIVDQGLMRPENPLVVISSSAAAGATVVSMRPPAAPG</sequence>
<reference evidence="1" key="1">
    <citation type="submission" date="2021-06" db="EMBL/GenBank/DDBJ databases">
        <authorList>
            <person name="Kallberg Y."/>
            <person name="Tangrot J."/>
            <person name="Rosling A."/>
        </authorList>
    </citation>
    <scope>NUCLEOTIDE SEQUENCE</scope>
    <source>
        <strain evidence="1">CL356</strain>
    </source>
</reference>
<proteinExistence type="predicted"/>
<dbReference type="EMBL" id="CAJVPT010031830">
    <property type="protein sequence ID" value="CAG8699277.1"/>
    <property type="molecule type" value="Genomic_DNA"/>
</dbReference>
<name>A0ACA9PA48_9GLOM</name>
<dbReference type="Proteomes" id="UP000789525">
    <property type="component" value="Unassembled WGS sequence"/>
</dbReference>